<gene>
    <name evidence="1" type="ORF">A3A70_02680</name>
</gene>
<dbReference type="EMBL" id="MEVK01000018">
    <property type="protein sequence ID" value="OGC59324.1"/>
    <property type="molecule type" value="Genomic_DNA"/>
</dbReference>
<protein>
    <submittedName>
        <fullName evidence="1">Uncharacterized protein</fullName>
    </submittedName>
</protein>
<dbReference type="AlphaFoldDB" id="A0A1F4VQ45"/>
<evidence type="ECO:0000313" key="1">
    <source>
        <dbReference type="EMBL" id="OGC59324.1"/>
    </source>
</evidence>
<proteinExistence type="predicted"/>
<dbReference type="Proteomes" id="UP000178964">
    <property type="component" value="Unassembled WGS sequence"/>
</dbReference>
<reference evidence="1 2" key="1">
    <citation type="journal article" date="2016" name="Nat. Commun.">
        <title>Thousands of microbial genomes shed light on interconnected biogeochemical processes in an aquifer system.</title>
        <authorList>
            <person name="Anantharaman K."/>
            <person name="Brown C.T."/>
            <person name="Hug L.A."/>
            <person name="Sharon I."/>
            <person name="Castelle C.J."/>
            <person name="Probst A.J."/>
            <person name="Thomas B.C."/>
            <person name="Singh A."/>
            <person name="Wilkins M.J."/>
            <person name="Karaoz U."/>
            <person name="Brodie E.L."/>
            <person name="Williams K.H."/>
            <person name="Hubbard S.S."/>
            <person name="Banfield J.F."/>
        </authorList>
    </citation>
    <scope>NUCLEOTIDE SEQUENCE [LARGE SCALE GENOMIC DNA]</scope>
</reference>
<dbReference type="STRING" id="1802627.A3A70_02680"/>
<accession>A0A1F4VQ45</accession>
<name>A0A1F4VQ45_UNCKA</name>
<evidence type="ECO:0000313" key="2">
    <source>
        <dbReference type="Proteomes" id="UP000178964"/>
    </source>
</evidence>
<comment type="caution">
    <text evidence="1">The sequence shown here is derived from an EMBL/GenBank/DDBJ whole genome shotgun (WGS) entry which is preliminary data.</text>
</comment>
<sequence>MFLILLISVIHPENYLYPNAISLVIVNEPQSKMEEQSEIQIEEELGKTRIFSISCEFVDKFMAKTEFKCSKISWKNLRNLTIFLQREESVANIEDTSGKSFQMTQNGRIMAIGQSKLLPTVPLASKIELGETIINEDLNNLLVLLTKFNSPTVPEIEIVGEHVARFKFPQHELYFRTDINPEISYSRYGTTMAYYKARGQNISKLDLRYAEPVVIIQ</sequence>
<organism evidence="1 2">
    <name type="scientific">candidate division WWE3 bacterium RIFCSPLOWO2_01_FULL_42_11</name>
    <dbReference type="NCBI Taxonomy" id="1802627"/>
    <lineage>
        <taxon>Bacteria</taxon>
        <taxon>Katanobacteria</taxon>
    </lineage>
</organism>